<gene>
    <name evidence="10" type="primary">potA</name>
    <name evidence="10" type="ORF">CODIS_25230</name>
</gene>
<dbReference type="AlphaFoldDB" id="A0A7Z0VL86"/>
<dbReference type="Gene3D" id="3.40.50.300">
    <property type="entry name" value="P-loop containing nucleotide triphosphate hydrolases"/>
    <property type="match status" value="1"/>
</dbReference>
<evidence type="ECO:0000256" key="1">
    <source>
        <dbReference type="ARBA" id="ARBA00022448"/>
    </source>
</evidence>
<dbReference type="PANTHER" id="PTHR42781:SF4">
    <property type="entry name" value="SPERMIDINE_PUTRESCINE IMPORT ATP-BINDING PROTEIN POTA"/>
    <property type="match status" value="1"/>
</dbReference>
<dbReference type="GO" id="GO:0016887">
    <property type="term" value="F:ATP hydrolysis activity"/>
    <property type="evidence" value="ECO:0007669"/>
    <property type="project" value="InterPro"/>
</dbReference>
<evidence type="ECO:0000313" key="11">
    <source>
        <dbReference type="Proteomes" id="UP000094769"/>
    </source>
</evidence>
<dbReference type="Gene3D" id="2.40.50.100">
    <property type="match status" value="1"/>
</dbReference>
<dbReference type="EC" id="3.6.3.31" evidence="10"/>
<dbReference type="InterPro" id="IPR017871">
    <property type="entry name" value="ABC_transporter-like_CS"/>
</dbReference>
<keyword evidence="2" id="KW-1003">Cell membrane</keyword>
<accession>A0A7Z0VL86</accession>
<dbReference type="Pfam" id="PF08402">
    <property type="entry name" value="TOBE_2"/>
    <property type="match status" value="1"/>
</dbReference>
<keyword evidence="1" id="KW-0813">Transport</keyword>
<dbReference type="OrthoDB" id="9802264at2"/>
<dbReference type="FunFam" id="3.40.50.300:FF:000425">
    <property type="entry name" value="Probable ABC transporter, ATP-binding subunit"/>
    <property type="match status" value="1"/>
</dbReference>
<organism evidence="10 11">
    <name type="scientific">Candidatus Thiodiazotropha endolucinida</name>
    <dbReference type="NCBI Taxonomy" id="1655433"/>
    <lineage>
        <taxon>Bacteria</taxon>
        <taxon>Pseudomonadati</taxon>
        <taxon>Pseudomonadota</taxon>
        <taxon>Gammaproteobacteria</taxon>
        <taxon>Chromatiales</taxon>
        <taxon>Sedimenticolaceae</taxon>
        <taxon>Candidatus Thiodiazotropha</taxon>
    </lineage>
</organism>
<dbReference type="InterPro" id="IPR015853">
    <property type="entry name" value="ABC_transpr_FbpC"/>
</dbReference>
<evidence type="ECO:0000256" key="4">
    <source>
        <dbReference type="ARBA" id="ARBA00022741"/>
    </source>
</evidence>
<evidence type="ECO:0000256" key="6">
    <source>
        <dbReference type="ARBA" id="ARBA00023004"/>
    </source>
</evidence>
<evidence type="ECO:0000256" key="3">
    <source>
        <dbReference type="ARBA" id="ARBA00022496"/>
    </source>
</evidence>
<dbReference type="RefSeq" id="WP_069125364.1">
    <property type="nucleotide sequence ID" value="NZ_MARB01000013.1"/>
</dbReference>
<proteinExistence type="predicted"/>
<dbReference type="InterPro" id="IPR003593">
    <property type="entry name" value="AAA+_ATPase"/>
</dbReference>
<evidence type="ECO:0000256" key="8">
    <source>
        <dbReference type="ARBA" id="ARBA00023136"/>
    </source>
</evidence>
<dbReference type="SMART" id="SM00382">
    <property type="entry name" value="AAA"/>
    <property type="match status" value="1"/>
</dbReference>
<comment type="caution">
    <text evidence="10">The sequence shown here is derived from an EMBL/GenBank/DDBJ whole genome shotgun (WGS) entry which is preliminary data.</text>
</comment>
<dbReference type="InterPro" id="IPR003439">
    <property type="entry name" value="ABC_transporter-like_ATP-bd"/>
</dbReference>
<dbReference type="Pfam" id="PF00005">
    <property type="entry name" value="ABC_tran"/>
    <property type="match status" value="1"/>
</dbReference>
<keyword evidence="6" id="KW-0408">Iron</keyword>
<keyword evidence="10" id="KW-0378">Hydrolase</keyword>
<dbReference type="InterPro" id="IPR008995">
    <property type="entry name" value="Mo/tungstate-bd_C_term_dom"/>
</dbReference>
<evidence type="ECO:0000256" key="2">
    <source>
        <dbReference type="ARBA" id="ARBA00022475"/>
    </source>
</evidence>
<dbReference type="SUPFAM" id="SSF52540">
    <property type="entry name" value="P-loop containing nucleoside triphosphate hydrolases"/>
    <property type="match status" value="1"/>
</dbReference>
<feature type="domain" description="ABC transporter" evidence="9">
    <location>
        <begin position="5"/>
        <end position="237"/>
    </location>
</feature>
<evidence type="ECO:0000256" key="5">
    <source>
        <dbReference type="ARBA" id="ARBA00022840"/>
    </source>
</evidence>
<dbReference type="CDD" id="cd03259">
    <property type="entry name" value="ABC_Carb_Solutes_like"/>
    <property type="match status" value="1"/>
</dbReference>
<dbReference type="GO" id="GO:0015408">
    <property type="term" value="F:ABC-type ferric iron transporter activity"/>
    <property type="evidence" value="ECO:0007669"/>
    <property type="project" value="InterPro"/>
</dbReference>
<evidence type="ECO:0000259" key="9">
    <source>
        <dbReference type="PROSITE" id="PS50893"/>
    </source>
</evidence>
<dbReference type="Proteomes" id="UP000094769">
    <property type="component" value="Unassembled WGS sequence"/>
</dbReference>
<dbReference type="GO" id="GO:0005524">
    <property type="term" value="F:ATP binding"/>
    <property type="evidence" value="ECO:0007669"/>
    <property type="project" value="UniProtKB-KW"/>
</dbReference>
<reference evidence="10 11" key="1">
    <citation type="submission" date="2016-06" db="EMBL/GenBank/DDBJ databases">
        <title>Genome sequence of endosymbiont of Candidatus Endolucinida thiodiazotropha.</title>
        <authorList>
            <person name="Poehlein A."/>
            <person name="Koenig S."/>
            <person name="Heiden S.E."/>
            <person name="Thuermer A."/>
            <person name="Voget S."/>
            <person name="Daniel R."/>
            <person name="Markert S."/>
            <person name="Gros O."/>
            <person name="Schweder T."/>
        </authorList>
    </citation>
    <scope>NUCLEOTIDE SEQUENCE [LARGE SCALE GENOMIC DNA]</scope>
    <source>
        <strain evidence="10 11">COS</strain>
    </source>
</reference>
<dbReference type="PROSITE" id="PS00211">
    <property type="entry name" value="ABC_TRANSPORTER_1"/>
    <property type="match status" value="1"/>
</dbReference>
<dbReference type="EMBL" id="MARB01000013">
    <property type="protein sequence ID" value="ODJ87271.1"/>
    <property type="molecule type" value="Genomic_DNA"/>
</dbReference>
<name>A0A7Z0VL86_9GAMM</name>
<keyword evidence="7" id="KW-0406">Ion transport</keyword>
<protein>
    <submittedName>
        <fullName evidence="10">Spermidine/putrescine import ATP-binding protein PotA</fullName>
        <ecNumber evidence="10">3.6.3.31</ecNumber>
    </submittedName>
</protein>
<dbReference type="InterPro" id="IPR013611">
    <property type="entry name" value="Transp-assoc_OB_typ2"/>
</dbReference>
<keyword evidence="3" id="KW-0410">Iron transport</keyword>
<dbReference type="InterPro" id="IPR027417">
    <property type="entry name" value="P-loop_NTPase"/>
</dbReference>
<sequence>MPNQLEVRHASVRYGRQVVVDDVSFELESGVIGCLLGPSGCGKTSLLRAIAGFEPLVHGEILLHGRQVSRPGHTLAPEKRRVGMVFQDFALYPHLTVGENVVFGLRGISGKSQRQRVGELLVLVGLSGLEDKYPHQLSGGQQQRIALIRAMAPRPEILLLDEPFSGLDVELREQLAGEVRAILKREGVTAILVTHDQLEAFALADIIGVLGSGRLRQWDSGYHIYHRPADRFVAEFVGQGAMIPGRVLAGGRIESALGTMSADFKQQHQAGDSVELLLRPDDIIHDDESDFKLKIVGKVFQGAEYLYTLSLDDGTELLCLVQSHHDHAVGERIGVRLAVDHVVAFPG</sequence>
<dbReference type="PROSITE" id="PS50893">
    <property type="entry name" value="ABC_TRANSPORTER_2"/>
    <property type="match status" value="1"/>
</dbReference>
<dbReference type="GO" id="GO:0015697">
    <property type="term" value="P:quaternary ammonium group transport"/>
    <property type="evidence" value="ECO:0007669"/>
    <property type="project" value="UniProtKB-ARBA"/>
</dbReference>
<keyword evidence="11" id="KW-1185">Reference proteome</keyword>
<keyword evidence="8" id="KW-0472">Membrane</keyword>
<dbReference type="PANTHER" id="PTHR42781">
    <property type="entry name" value="SPERMIDINE/PUTRESCINE IMPORT ATP-BINDING PROTEIN POTA"/>
    <property type="match status" value="1"/>
</dbReference>
<keyword evidence="5 10" id="KW-0067">ATP-binding</keyword>
<evidence type="ECO:0000313" key="10">
    <source>
        <dbReference type="EMBL" id="ODJ87271.1"/>
    </source>
</evidence>
<keyword evidence="4" id="KW-0547">Nucleotide-binding</keyword>
<evidence type="ECO:0000256" key="7">
    <source>
        <dbReference type="ARBA" id="ARBA00023065"/>
    </source>
</evidence>
<dbReference type="SUPFAM" id="SSF50331">
    <property type="entry name" value="MOP-like"/>
    <property type="match status" value="1"/>
</dbReference>
<dbReference type="InterPro" id="IPR050093">
    <property type="entry name" value="ABC_SmlMolc_Importer"/>
</dbReference>
<dbReference type="GO" id="GO:0043190">
    <property type="term" value="C:ATP-binding cassette (ABC) transporter complex"/>
    <property type="evidence" value="ECO:0007669"/>
    <property type="project" value="InterPro"/>
</dbReference>